<keyword evidence="2" id="KW-0812">Transmembrane</keyword>
<evidence type="ECO:0000256" key="1">
    <source>
        <dbReference type="SAM" id="MobiDB-lite"/>
    </source>
</evidence>
<dbReference type="AlphaFoldDB" id="A0A816IZ38"/>
<gene>
    <name evidence="3" type="ORF">DARMORV10_C09P22300.1</name>
</gene>
<reference evidence="3" key="1">
    <citation type="submission" date="2021-01" db="EMBL/GenBank/DDBJ databases">
        <authorList>
            <consortium name="Genoscope - CEA"/>
            <person name="William W."/>
        </authorList>
    </citation>
    <scope>NUCLEOTIDE SEQUENCE</scope>
</reference>
<evidence type="ECO:0000256" key="2">
    <source>
        <dbReference type="SAM" id="Phobius"/>
    </source>
</evidence>
<accession>A0A816IZ38</accession>
<proteinExistence type="predicted"/>
<feature type="transmembrane region" description="Helical" evidence="2">
    <location>
        <begin position="235"/>
        <end position="255"/>
    </location>
</feature>
<dbReference type="EMBL" id="HG994373">
    <property type="protein sequence ID" value="CAF1725548.1"/>
    <property type="molecule type" value="Genomic_DNA"/>
</dbReference>
<organism evidence="3">
    <name type="scientific">Brassica napus</name>
    <name type="common">Rape</name>
    <dbReference type="NCBI Taxonomy" id="3708"/>
    <lineage>
        <taxon>Eukaryota</taxon>
        <taxon>Viridiplantae</taxon>
        <taxon>Streptophyta</taxon>
        <taxon>Embryophyta</taxon>
        <taxon>Tracheophyta</taxon>
        <taxon>Spermatophyta</taxon>
        <taxon>Magnoliopsida</taxon>
        <taxon>eudicotyledons</taxon>
        <taxon>Gunneridae</taxon>
        <taxon>Pentapetalae</taxon>
        <taxon>rosids</taxon>
        <taxon>malvids</taxon>
        <taxon>Brassicales</taxon>
        <taxon>Brassicaceae</taxon>
        <taxon>Brassiceae</taxon>
        <taxon>Brassica</taxon>
    </lineage>
</organism>
<keyword evidence="2" id="KW-0472">Membrane</keyword>
<name>A0A816IZ38_BRANA</name>
<feature type="compositionally biased region" description="Polar residues" evidence="1">
    <location>
        <begin position="36"/>
        <end position="49"/>
    </location>
</feature>
<protein>
    <submittedName>
        <fullName evidence="3">(rape) hypothetical protein</fullName>
    </submittedName>
</protein>
<feature type="region of interest" description="Disordered" evidence="1">
    <location>
        <begin position="1"/>
        <end position="60"/>
    </location>
</feature>
<feature type="compositionally biased region" description="Basic and acidic residues" evidence="1">
    <location>
        <begin position="192"/>
        <end position="201"/>
    </location>
</feature>
<feature type="compositionally biased region" description="Basic and acidic residues" evidence="1">
    <location>
        <begin position="50"/>
        <end position="60"/>
    </location>
</feature>
<sequence>MTKAKNGLHIPSAANQSRKKATLPQPSKKLHKGRGITSSLLQGKGTNLDTRQESTCDIRRQQPIPRSRVDVWVEIHRFDSVVSSSPLLSLPSSPSSSPPSFPRRFRRLRCLCIVFVVVSSSSPSSPHRLHRCLRVVSVVSIVTESHRPSISCLSIYVSSGQRNEVFVGGEGGEDASDLLRFSKLLPLRRRKNKEEAQETKVQKKRRRLREQETEENEEEEKPTWIHKKSTLNLRLHFYVSLLSYLLLVLVEPIWINNS</sequence>
<dbReference type="Proteomes" id="UP001295469">
    <property type="component" value="Chromosome C09"/>
</dbReference>
<keyword evidence="2" id="KW-1133">Transmembrane helix</keyword>
<evidence type="ECO:0000313" key="3">
    <source>
        <dbReference type="EMBL" id="CAF1725548.1"/>
    </source>
</evidence>
<feature type="region of interest" description="Disordered" evidence="1">
    <location>
        <begin position="192"/>
        <end position="223"/>
    </location>
</feature>